<feature type="domain" description="SH3" evidence="4">
    <location>
        <begin position="41"/>
        <end position="101"/>
    </location>
</feature>
<name>A0ABN8ND08_9CNID</name>
<feature type="compositionally biased region" description="Basic and acidic residues" evidence="3">
    <location>
        <begin position="155"/>
        <end position="165"/>
    </location>
</feature>
<dbReference type="Pfam" id="PF09431">
    <property type="entry name" value="SPIN90_LRD"/>
    <property type="match status" value="1"/>
</dbReference>
<keyword evidence="1 2" id="KW-0728">SH3 domain</keyword>
<evidence type="ECO:0000313" key="5">
    <source>
        <dbReference type="EMBL" id="CAH3046852.1"/>
    </source>
</evidence>
<dbReference type="InterPro" id="IPR001452">
    <property type="entry name" value="SH3_domain"/>
</dbReference>
<accession>A0ABN8ND08</accession>
<dbReference type="InterPro" id="IPR018556">
    <property type="entry name" value="SPIN90/Ldb17_LRD"/>
</dbReference>
<dbReference type="SUPFAM" id="SSF50044">
    <property type="entry name" value="SH3-domain"/>
    <property type="match status" value="1"/>
</dbReference>
<evidence type="ECO:0000256" key="3">
    <source>
        <dbReference type="SAM" id="MobiDB-lite"/>
    </source>
</evidence>
<dbReference type="PROSITE" id="PS50002">
    <property type="entry name" value="SH3"/>
    <property type="match status" value="1"/>
</dbReference>
<dbReference type="SMART" id="SM00326">
    <property type="entry name" value="SH3"/>
    <property type="match status" value="1"/>
</dbReference>
<gene>
    <name evidence="5" type="ORF">PLOB_00010085</name>
</gene>
<dbReference type="Gene3D" id="2.30.30.40">
    <property type="entry name" value="SH3 Domains"/>
    <property type="match status" value="1"/>
</dbReference>
<dbReference type="InterPro" id="IPR036028">
    <property type="entry name" value="SH3-like_dom_sf"/>
</dbReference>
<organism evidence="5 6">
    <name type="scientific">Porites lobata</name>
    <dbReference type="NCBI Taxonomy" id="104759"/>
    <lineage>
        <taxon>Eukaryota</taxon>
        <taxon>Metazoa</taxon>
        <taxon>Cnidaria</taxon>
        <taxon>Anthozoa</taxon>
        <taxon>Hexacorallia</taxon>
        <taxon>Scleractinia</taxon>
        <taxon>Fungiina</taxon>
        <taxon>Poritidae</taxon>
        <taxon>Porites</taxon>
    </lineage>
</organism>
<evidence type="ECO:0000256" key="2">
    <source>
        <dbReference type="PROSITE-ProRule" id="PRU00192"/>
    </source>
</evidence>
<evidence type="ECO:0000259" key="4">
    <source>
        <dbReference type="PROSITE" id="PS50002"/>
    </source>
</evidence>
<keyword evidence="6" id="KW-1185">Reference proteome</keyword>
<dbReference type="PANTHER" id="PTHR13357">
    <property type="entry name" value="SH3 ADAPTER PROTEIN SPIN90 NCK INTERACTING PROTEIN WITH SH3 DOMAIN"/>
    <property type="match status" value="1"/>
</dbReference>
<evidence type="ECO:0000313" key="6">
    <source>
        <dbReference type="Proteomes" id="UP001159405"/>
    </source>
</evidence>
<dbReference type="SUPFAM" id="SSF48371">
    <property type="entry name" value="ARM repeat"/>
    <property type="match status" value="1"/>
</dbReference>
<dbReference type="EMBL" id="CALNXK010000015">
    <property type="protein sequence ID" value="CAH3046852.1"/>
    <property type="molecule type" value="Genomic_DNA"/>
</dbReference>
<feature type="region of interest" description="Disordered" evidence="3">
    <location>
        <begin position="155"/>
        <end position="248"/>
    </location>
</feature>
<evidence type="ECO:0000256" key="1">
    <source>
        <dbReference type="ARBA" id="ARBA00022443"/>
    </source>
</evidence>
<dbReference type="InterPro" id="IPR016024">
    <property type="entry name" value="ARM-type_fold"/>
</dbReference>
<protein>
    <recommendedName>
        <fullName evidence="4">SH3 domain-containing protein</fullName>
    </recommendedName>
</protein>
<comment type="caution">
    <text evidence="5">The sequence shown here is derived from an EMBL/GenBank/DDBJ whole genome shotgun (WGS) entry which is preliminary data.</text>
</comment>
<dbReference type="PANTHER" id="PTHR13357:SF1">
    <property type="entry name" value="NCK-INTERACTING PROTEIN WITH SH3 DOMAIN"/>
    <property type="match status" value="1"/>
</dbReference>
<reference evidence="5 6" key="1">
    <citation type="submission" date="2022-05" db="EMBL/GenBank/DDBJ databases">
        <authorList>
            <consortium name="Genoscope - CEA"/>
            <person name="William W."/>
        </authorList>
    </citation>
    <scope>NUCLEOTIDE SEQUENCE [LARGE SCALE GENOMIC DNA]</scope>
</reference>
<dbReference type="Proteomes" id="UP001159405">
    <property type="component" value="Unassembled WGS sequence"/>
</dbReference>
<proteinExistence type="predicted"/>
<feature type="compositionally biased region" description="Basic and acidic residues" evidence="3">
    <location>
        <begin position="194"/>
        <end position="206"/>
    </location>
</feature>
<dbReference type="InterPro" id="IPR030125">
    <property type="entry name" value="SPIN90/Ldb17"/>
</dbReference>
<feature type="compositionally biased region" description="Low complexity" evidence="3">
    <location>
        <begin position="220"/>
        <end position="239"/>
    </location>
</feature>
<dbReference type="Pfam" id="PF00018">
    <property type="entry name" value="SH3_1"/>
    <property type="match status" value="1"/>
</dbReference>
<feature type="compositionally biased region" description="Pro residues" evidence="3">
    <location>
        <begin position="181"/>
        <end position="192"/>
    </location>
</feature>
<sequence>MGNLWYSYLDPSQSAHERNFQNGCLVGGWIEDIIIYVRFSSNYEMYRSLYDYTGKDKGVLPLRVGEKFRFIEQHDANWWKMRSQNGSVGLVPACYLEAVDRVSANPSEQKSVLESIDRAIEVIHSQATHAGGAYTHEQRANLRRLLEHRTRLLSGKESRASDAHHSGMKSSKPVVTEYDPPAQPRRPAPTLPPQKDKKDKTKESTKRRPAPSVPVSNANQTATETQESQSSGEDQSTSSVPPVPQRNDLAPVKVRAGLAAELLELLRINTGLSYDKSHVAVETVVTHLQISIPSISDAMTQILQDLAQQKESRSEDEDALLQTHDGQQLIGILDELTEHKEDSQQRTWAVHEDEGILHKLLKNLLSILLDADPTVCRAVLRQDDYEYINMLVVYFQMEQRQSLREQLIEIFGSMCGLEKEMLSQLLCSVLPAELAIEAMNKKEDAVIQCHCALLLTMIFSTGESVPFTLYDQIDDSFVDFLIDAIENAADDEEGEQLVDTFVPLILAFNQHFVDVDSNIVIRVLASRKTAKTLSEKIMLLINREEDPTNLFSYPRACPDSVLKFLTDIFSSRDTADFFYTSDMMILLEIVLRQLTDLSPGAGMRTEYISLLHQILLNSNYSEHKHQAKELMICLTRISEEEDKESEQDKLIVQEILKNSSKYF</sequence>